<gene>
    <name evidence="2" type="ORF">DW653_00380</name>
    <name evidence="1" type="ORF">DXC17_06245</name>
</gene>
<dbReference type="EMBL" id="QRHQ01000001">
    <property type="protein sequence ID" value="RHF93364.1"/>
    <property type="molecule type" value="Genomic_DNA"/>
</dbReference>
<evidence type="ECO:0000313" key="3">
    <source>
        <dbReference type="Proteomes" id="UP000260780"/>
    </source>
</evidence>
<name>A0A3E4WFL0_9BACT</name>
<dbReference type="AlphaFoldDB" id="A0A3E4WFL0"/>
<dbReference type="EMBL" id="QSTF01000011">
    <property type="protein sequence ID" value="RGM40962.1"/>
    <property type="molecule type" value="Genomic_DNA"/>
</dbReference>
<dbReference type="Proteomes" id="UP000260780">
    <property type="component" value="Unassembled WGS sequence"/>
</dbReference>
<organism evidence="1 3">
    <name type="scientific">Phocaeicola plebeius</name>
    <dbReference type="NCBI Taxonomy" id="310297"/>
    <lineage>
        <taxon>Bacteria</taxon>
        <taxon>Pseudomonadati</taxon>
        <taxon>Bacteroidota</taxon>
        <taxon>Bacteroidia</taxon>
        <taxon>Bacteroidales</taxon>
        <taxon>Bacteroidaceae</taxon>
        <taxon>Phocaeicola</taxon>
    </lineage>
</organism>
<sequence length="111" mass="13190">MRIIDFNPELHKITFTNKQETVITESNIMLLKRMFNNPEKYQYYMKTLWLLRSLSEKKCCKDGMIDSNDEVYPIFRLANELIGSLLREDTFFDCEGNLMQGFNPNMMKTAM</sequence>
<evidence type="ECO:0000313" key="1">
    <source>
        <dbReference type="EMBL" id="RGM40962.1"/>
    </source>
</evidence>
<dbReference type="RefSeq" id="WP_117747689.1">
    <property type="nucleotide sequence ID" value="NZ_CAUDCD010000008.1"/>
</dbReference>
<protein>
    <submittedName>
        <fullName evidence="1">Uncharacterized protein</fullName>
    </submittedName>
</protein>
<comment type="caution">
    <text evidence="1">The sequence shown here is derived from an EMBL/GenBank/DDBJ whole genome shotgun (WGS) entry which is preliminary data.</text>
</comment>
<accession>A0A3E4WFL0</accession>
<proteinExistence type="predicted"/>
<reference evidence="3 4" key="1">
    <citation type="submission" date="2018-08" db="EMBL/GenBank/DDBJ databases">
        <title>A genome reference for cultivated species of the human gut microbiota.</title>
        <authorList>
            <person name="Zou Y."/>
            <person name="Xue W."/>
            <person name="Luo G."/>
        </authorList>
    </citation>
    <scope>NUCLEOTIDE SEQUENCE [LARGE SCALE GENOMIC DNA]</scope>
    <source>
        <strain evidence="2 4">AM23-23</strain>
        <strain evidence="1 3">OM08-14</strain>
    </source>
</reference>
<dbReference type="Proteomes" id="UP000283485">
    <property type="component" value="Unassembled WGS sequence"/>
</dbReference>
<evidence type="ECO:0000313" key="2">
    <source>
        <dbReference type="EMBL" id="RHF93364.1"/>
    </source>
</evidence>
<evidence type="ECO:0000313" key="4">
    <source>
        <dbReference type="Proteomes" id="UP000283485"/>
    </source>
</evidence>